<proteinExistence type="predicted"/>
<dbReference type="EMBL" id="CP000855">
    <property type="protein sequence ID" value="ACJ16219.1"/>
    <property type="molecule type" value="Genomic_DNA"/>
</dbReference>
<dbReference type="InterPro" id="IPR019243">
    <property type="entry name" value="DUF2202"/>
</dbReference>
<name>B6YVE1_THEON</name>
<dbReference type="Pfam" id="PF09968">
    <property type="entry name" value="DUF2202"/>
    <property type="match status" value="1"/>
</dbReference>
<dbReference type="Proteomes" id="UP000002727">
    <property type="component" value="Chromosome"/>
</dbReference>
<dbReference type="InterPro" id="IPR009078">
    <property type="entry name" value="Ferritin-like_SF"/>
</dbReference>
<evidence type="ECO:0000313" key="3">
    <source>
        <dbReference type="Proteomes" id="UP000002727"/>
    </source>
</evidence>
<dbReference type="KEGG" id="ton:TON_0731"/>
<dbReference type="RefSeq" id="WP_012571691.1">
    <property type="nucleotide sequence ID" value="NC_011529.1"/>
</dbReference>
<dbReference type="SUPFAM" id="SSF47240">
    <property type="entry name" value="Ferritin-like"/>
    <property type="match status" value="1"/>
</dbReference>
<dbReference type="PATRIC" id="fig|523850.10.peg.734"/>
<keyword evidence="3" id="KW-1185">Reference proteome</keyword>
<feature type="domain" description="DUF2202" evidence="1">
    <location>
        <begin position="58"/>
        <end position="217"/>
    </location>
</feature>
<dbReference type="CDD" id="cd01048">
    <property type="entry name" value="Ferritin_like_AB2"/>
    <property type="match status" value="1"/>
</dbReference>
<dbReference type="GeneID" id="7017033"/>
<reference evidence="2 3" key="1">
    <citation type="journal article" date="2008" name="J. Bacteriol.">
        <title>The complete genome sequence of Thermococcus onnurineus NA1 reveals a mixed heterotrophic and carboxydotrophic metabolism.</title>
        <authorList>
            <person name="Lee H.S."/>
            <person name="Kang S.G."/>
            <person name="Bae S.S."/>
            <person name="Lim J.K."/>
            <person name="Cho Y."/>
            <person name="Kim Y.J."/>
            <person name="Jeon J.H."/>
            <person name="Cha S.S."/>
            <person name="Kwon K.K."/>
            <person name="Kim H.T."/>
            <person name="Park C.J."/>
            <person name="Lee H.W."/>
            <person name="Kim S.I."/>
            <person name="Chun J."/>
            <person name="Colwell R.R."/>
            <person name="Kim S.J."/>
            <person name="Lee J.H."/>
        </authorList>
    </citation>
    <scope>NUCLEOTIDE SEQUENCE [LARGE SCALE GENOMIC DNA]</scope>
    <source>
        <strain evidence="2 3">NA1</strain>
    </source>
</reference>
<dbReference type="HOGENOM" id="CLU_051317_0_1_2"/>
<evidence type="ECO:0000259" key="1">
    <source>
        <dbReference type="Pfam" id="PF09968"/>
    </source>
</evidence>
<dbReference type="STRING" id="523850.TON_0731"/>
<dbReference type="Gene3D" id="1.20.1260.10">
    <property type="match status" value="1"/>
</dbReference>
<accession>B6YVE1</accession>
<sequence>MINMKLFGVGLLALLVGMTLGAVAAMPSWAGPRMPVQETAPLMDSTLTTYYADLSQEEIDGLLWMREEEKLARDVYLTLYEMYGLPIFYNIAQSEQTHTDTVLALIEKYNLTDPATDEIGVFTNPELQALYDQLIEMGSQSLVDALKVGALIEETDIVDLEERIAQTDNADIIQVYESLKAGSENHLRAFTSTLENYGVIYEPQVVSEDYYQEVISSANSHGFGNPMGDVVRGHGMWGSAAQEPVQDTSIIAGIVNAFRHAWSWMNGLVQRLGMPI</sequence>
<gene>
    <name evidence="2" type="ordered locus">TON_0731</name>
</gene>
<organism evidence="2 3">
    <name type="scientific">Thermococcus onnurineus (strain NA1)</name>
    <dbReference type="NCBI Taxonomy" id="523850"/>
    <lineage>
        <taxon>Archaea</taxon>
        <taxon>Methanobacteriati</taxon>
        <taxon>Methanobacteriota</taxon>
        <taxon>Thermococci</taxon>
        <taxon>Thermococcales</taxon>
        <taxon>Thermococcaceae</taxon>
        <taxon>Thermococcus</taxon>
    </lineage>
</organism>
<dbReference type="InterPro" id="IPR012347">
    <property type="entry name" value="Ferritin-like"/>
</dbReference>
<protein>
    <recommendedName>
        <fullName evidence="1">DUF2202 domain-containing protein</fullName>
    </recommendedName>
</protein>
<dbReference type="eggNOG" id="arCOG03957">
    <property type="taxonomic scope" value="Archaea"/>
</dbReference>
<evidence type="ECO:0000313" key="2">
    <source>
        <dbReference type="EMBL" id="ACJ16219.1"/>
    </source>
</evidence>
<dbReference type="AlphaFoldDB" id="B6YVE1"/>